<name>G3VGK3_SARHA</name>
<accession>G3VGK3</accession>
<dbReference type="GeneTree" id="ENSGT00530000063424"/>
<evidence type="ECO:0000256" key="1">
    <source>
        <dbReference type="SAM" id="Coils"/>
    </source>
</evidence>
<dbReference type="Proteomes" id="UP000007648">
    <property type="component" value="Unassembled WGS sequence"/>
</dbReference>
<reference evidence="3 4" key="1">
    <citation type="journal article" date="2011" name="Proc. Natl. Acad. Sci. U.S.A.">
        <title>Genetic diversity and population structure of the endangered marsupial Sarcophilus harrisii (Tasmanian devil).</title>
        <authorList>
            <person name="Miller W."/>
            <person name="Hayes V.M."/>
            <person name="Ratan A."/>
            <person name="Petersen D.C."/>
            <person name="Wittekindt N.E."/>
            <person name="Miller J."/>
            <person name="Walenz B."/>
            <person name="Knight J."/>
            <person name="Qi J."/>
            <person name="Zhao F."/>
            <person name="Wang Q."/>
            <person name="Bedoya-Reina O.C."/>
            <person name="Katiyar N."/>
            <person name="Tomsho L.P."/>
            <person name="Kasson L.M."/>
            <person name="Hardie R.A."/>
            <person name="Woodbridge P."/>
            <person name="Tindall E.A."/>
            <person name="Bertelsen M.F."/>
            <person name="Dixon D."/>
            <person name="Pyecroft S."/>
            <person name="Helgen K.M."/>
            <person name="Lesk A.M."/>
            <person name="Pringle T.H."/>
            <person name="Patterson N."/>
            <person name="Zhang Y."/>
            <person name="Kreiss A."/>
            <person name="Woods G.M."/>
            <person name="Jones M.E."/>
            <person name="Schuster S.C."/>
        </authorList>
    </citation>
    <scope>NUCLEOTIDE SEQUENCE [LARGE SCALE GENOMIC DNA]</scope>
</reference>
<feature type="coiled-coil region" evidence="1">
    <location>
        <begin position="20"/>
        <end position="68"/>
    </location>
</feature>
<reference evidence="3" key="2">
    <citation type="submission" date="2025-08" db="UniProtKB">
        <authorList>
            <consortium name="Ensembl"/>
        </authorList>
    </citation>
    <scope>IDENTIFICATION</scope>
</reference>
<keyword evidence="1" id="KW-0175">Coiled coil</keyword>
<dbReference type="AlphaFoldDB" id="G3VGK3"/>
<keyword evidence="4" id="KW-1185">Reference proteome</keyword>
<sequence>GAINTNSSEFFNEDGTLKEVQNIKELCITVQEELKEITSEVLDSENSVEQLTKDINILKEKLALKKETLETEEGAGGSGDPETEENVLLCQAFRKFFPNQELLRSCVVCLKGKQIASKSCTTEQKHSELDKLTLMVGSSDSSDDEEAVRSSFKRKYMECEDFDVEDERPFKKVGLLTFESPPKVDDSSDDDDDDDDDSSDDDSDDDSDSDDSDSDDDDDDDDDVDIDSDSDSDSDSDTDRGVEEIEDSDKDDIIECPDSPPF</sequence>
<evidence type="ECO:0000313" key="4">
    <source>
        <dbReference type="Proteomes" id="UP000007648"/>
    </source>
</evidence>
<evidence type="ECO:0000256" key="2">
    <source>
        <dbReference type="SAM" id="MobiDB-lite"/>
    </source>
</evidence>
<feature type="compositionally biased region" description="Acidic residues" evidence="2">
    <location>
        <begin position="244"/>
        <end position="255"/>
    </location>
</feature>
<gene>
    <name evidence="3" type="primary">LOC100930140</name>
</gene>
<reference evidence="3" key="3">
    <citation type="submission" date="2025-09" db="UniProtKB">
        <authorList>
            <consortium name="Ensembl"/>
        </authorList>
    </citation>
    <scope>IDENTIFICATION</scope>
</reference>
<feature type="compositionally biased region" description="Acidic residues" evidence="2">
    <location>
        <begin position="187"/>
        <end position="236"/>
    </location>
</feature>
<dbReference type="Ensembl" id="ENSSHAT00000002331.2">
    <property type="protein sequence ID" value="ENSSHAP00000002307.2"/>
    <property type="gene ID" value="ENSSHAG00000002045.2"/>
</dbReference>
<evidence type="ECO:0000313" key="3">
    <source>
        <dbReference type="Ensembl" id="ENSSHAP00000002307.2"/>
    </source>
</evidence>
<proteinExistence type="predicted"/>
<organism evidence="3 4">
    <name type="scientific">Sarcophilus harrisii</name>
    <name type="common">Tasmanian devil</name>
    <name type="synonym">Sarcophilus laniarius</name>
    <dbReference type="NCBI Taxonomy" id="9305"/>
    <lineage>
        <taxon>Eukaryota</taxon>
        <taxon>Metazoa</taxon>
        <taxon>Chordata</taxon>
        <taxon>Craniata</taxon>
        <taxon>Vertebrata</taxon>
        <taxon>Euteleostomi</taxon>
        <taxon>Mammalia</taxon>
        <taxon>Metatheria</taxon>
        <taxon>Dasyuromorphia</taxon>
        <taxon>Dasyuridae</taxon>
        <taxon>Sarcophilus</taxon>
    </lineage>
</organism>
<feature type="region of interest" description="Disordered" evidence="2">
    <location>
        <begin position="170"/>
        <end position="262"/>
    </location>
</feature>
<protein>
    <submittedName>
        <fullName evidence="3">Uncharacterized protein</fullName>
    </submittedName>
</protein>
<dbReference type="InParanoid" id="G3VGK3"/>